<proteinExistence type="predicted"/>
<evidence type="ECO:0000256" key="2">
    <source>
        <dbReference type="ARBA" id="ARBA00022737"/>
    </source>
</evidence>
<evidence type="ECO:0000313" key="5">
    <source>
        <dbReference type="Proteomes" id="UP000027138"/>
    </source>
</evidence>
<dbReference type="AlphaFoldDB" id="A0A067JDJ5"/>
<dbReference type="CDD" id="cd23509">
    <property type="entry name" value="Gnk2-like"/>
    <property type="match status" value="2"/>
</dbReference>
<evidence type="ECO:0000313" key="4">
    <source>
        <dbReference type="EMBL" id="KDP20818.1"/>
    </source>
</evidence>
<feature type="domain" description="Gnk2-homologous" evidence="3">
    <location>
        <begin position="17"/>
        <end position="119"/>
    </location>
</feature>
<dbReference type="PANTHER" id="PTHR32099:SF30">
    <property type="entry name" value="OS03G0564600 PROTEIN"/>
    <property type="match status" value="1"/>
</dbReference>
<evidence type="ECO:0000259" key="3">
    <source>
        <dbReference type="PROSITE" id="PS51473"/>
    </source>
</evidence>
<dbReference type="PANTHER" id="PTHR32099">
    <property type="entry name" value="CYSTEINE-RICH REPEAT SECRETORY PROTEIN"/>
    <property type="match status" value="1"/>
</dbReference>
<dbReference type="OrthoDB" id="1731016at2759"/>
<reference evidence="4 5" key="1">
    <citation type="journal article" date="2014" name="PLoS ONE">
        <title>Global Analysis of Gene Expression Profiles in Physic Nut (Jatropha curcas L.) Seedlings Exposed to Salt Stress.</title>
        <authorList>
            <person name="Zhang L."/>
            <person name="Zhang C."/>
            <person name="Wu P."/>
            <person name="Chen Y."/>
            <person name="Li M."/>
            <person name="Jiang H."/>
            <person name="Wu G."/>
        </authorList>
    </citation>
    <scope>NUCLEOTIDE SEQUENCE [LARGE SCALE GENOMIC DNA]</scope>
    <source>
        <strain evidence="5">cv. GZQX0401</strain>
        <tissue evidence="4">Young leaves</tissue>
    </source>
</reference>
<dbReference type="Proteomes" id="UP000027138">
    <property type="component" value="Unassembled WGS sequence"/>
</dbReference>
<accession>A0A067JDJ5</accession>
<dbReference type="Gene3D" id="3.30.430.20">
    <property type="entry name" value="Gnk2 domain, C-X8-C-X2-C motif"/>
    <property type="match status" value="2"/>
</dbReference>
<protein>
    <recommendedName>
        <fullName evidence="3">Gnk2-homologous domain-containing protein</fullName>
    </recommendedName>
</protein>
<keyword evidence="2" id="KW-0677">Repeat</keyword>
<dbReference type="InterPro" id="IPR038408">
    <property type="entry name" value="GNK2_sf"/>
</dbReference>
<dbReference type="Pfam" id="PF01657">
    <property type="entry name" value="Stress-antifung"/>
    <property type="match status" value="2"/>
</dbReference>
<evidence type="ECO:0000256" key="1">
    <source>
        <dbReference type="ARBA" id="ARBA00022729"/>
    </source>
</evidence>
<dbReference type="STRING" id="180498.A0A067JDJ5"/>
<keyword evidence="5" id="KW-1185">Reference proteome</keyword>
<dbReference type="InterPro" id="IPR002902">
    <property type="entry name" value="GNK2"/>
</dbReference>
<gene>
    <name evidence="4" type="ORF">JCGZ_21289</name>
</gene>
<dbReference type="PROSITE" id="PS51473">
    <property type="entry name" value="GNK2"/>
    <property type="match status" value="2"/>
</dbReference>
<organism evidence="4 5">
    <name type="scientific">Jatropha curcas</name>
    <name type="common">Barbados nut</name>
    <dbReference type="NCBI Taxonomy" id="180498"/>
    <lineage>
        <taxon>Eukaryota</taxon>
        <taxon>Viridiplantae</taxon>
        <taxon>Streptophyta</taxon>
        <taxon>Embryophyta</taxon>
        <taxon>Tracheophyta</taxon>
        <taxon>Spermatophyta</taxon>
        <taxon>Magnoliopsida</taxon>
        <taxon>eudicotyledons</taxon>
        <taxon>Gunneridae</taxon>
        <taxon>Pentapetalae</taxon>
        <taxon>rosids</taxon>
        <taxon>fabids</taxon>
        <taxon>Malpighiales</taxon>
        <taxon>Euphorbiaceae</taxon>
        <taxon>Crotonoideae</taxon>
        <taxon>Jatropheae</taxon>
        <taxon>Jatropha</taxon>
    </lineage>
</organism>
<keyword evidence="1" id="KW-0732">Signal</keyword>
<dbReference type="EMBL" id="KK915662">
    <property type="protein sequence ID" value="KDP20818.1"/>
    <property type="molecule type" value="Genomic_DNA"/>
</dbReference>
<name>A0A067JDJ5_JATCU</name>
<feature type="domain" description="Gnk2-homologous" evidence="3">
    <location>
        <begin position="123"/>
        <end position="228"/>
    </location>
</feature>
<sequence>MFWLFSSSSLSTADTDQIIGLLCSGSDNVTLENQQYQINLNSLFNSLARNGPIQNGFYTATAGKGDDRIYGLAGCRGDISVADCSTCINNSTANRGCLTSKNVTIWLRWCFLRYSNVSFFGVWDQSAMALANDTDIDDPNVFSKGLNFMNQLASIAPLQPFMFQTAILDVGQSGKRYGMAQCSRDISRSDCGRCFDYLLMTFRTTIGNKRGWEIYGTSCSLWYHDFQFYFNYSIPLNEGAVKFSPPGVAIGMIITVVVCLSVL</sequence>